<reference evidence="1" key="1">
    <citation type="submission" date="2013-04" db="EMBL/GenBank/DDBJ databases">
        <authorList>
            <person name="Qu J."/>
            <person name="Murali S.C."/>
            <person name="Bandaranaike D."/>
            <person name="Bellair M."/>
            <person name="Blankenburg K."/>
            <person name="Chao H."/>
            <person name="Dinh H."/>
            <person name="Doddapaneni H."/>
            <person name="Downs B."/>
            <person name="Dugan-Rocha S."/>
            <person name="Elkadiri S."/>
            <person name="Gnanaolivu R.D."/>
            <person name="Hernandez B."/>
            <person name="Javaid M."/>
            <person name="Jayaseelan J.C."/>
            <person name="Lee S."/>
            <person name="Li M."/>
            <person name="Ming W."/>
            <person name="Munidasa M."/>
            <person name="Muniz J."/>
            <person name="Nguyen L."/>
            <person name="Ongeri F."/>
            <person name="Osuji N."/>
            <person name="Pu L.-L."/>
            <person name="Puazo M."/>
            <person name="Qu C."/>
            <person name="Quiroz J."/>
            <person name="Raj R."/>
            <person name="Weissenberger G."/>
            <person name="Xin Y."/>
            <person name="Zou X."/>
            <person name="Han Y."/>
            <person name="Richards S."/>
            <person name="Worley K."/>
            <person name="Muzny D."/>
            <person name="Gibbs R."/>
        </authorList>
    </citation>
    <scope>NUCLEOTIDE SEQUENCE</scope>
    <source>
        <strain evidence="1">Sampled in the wild</strain>
    </source>
</reference>
<dbReference type="PANTHER" id="PTHR46585:SF1">
    <property type="entry name" value="CHROMO DOMAIN-CONTAINING PROTEIN"/>
    <property type="match status" value="1"/>
</dbReference>
<proteinExistence type="predicted"/>
<dbReference type="OrthoDB" id="9973206at2759"/>
<keyword evidence="2" id="KW-1185">Reference proteome</keyword>
<reference evidence="1" key="2">
    <citation type="submission" date="2017-10" db="EMBL/GenBank/DDBJ databases">
        <title>Ladona fulva Genome sequencing and assembly.</title>
        <authorList>
            <person name="Murali S."/>
            <person name="Richards S."/>
            <person name="Bandaranaike D."/>
            <person name="Bellair M."/>
            <person name="Blankenburg K."/>
            <person name="Chao H."/>
            <person name="Dinh H."/>
            <person name="Doddapaneni H."/>
            <person name="Dugan-Rocha S."/>
            <person name="Elkadiri S."/>
            <person name="Gnanaolivu R."/>
            <person name="Hernandez B."/>
            <person name="Skinner E."/>
            <person name="Javaid M."/>
            <person name="Lee S."/>
            <person name="Li M."/>
            <person name="Ming W."/>
            <person name="Munidasa M."/>
            <person name="Muniz J."/>
            <person name="Nguyen L."/>
            <person name="Hughes D."/>
            <person name="Osuji N."/>
            <person name="Pu L.-L."/>
            <person name="Puazo M."/>
            <person name="Qu C."/>
            <person name="Quiroz J."/>
            <person name="Raj R."/>
            <person name="Weissenberger G."/>
            <person name="Xin Y."/>
            <person name="Zou X."/>
            <person name="Han Y."/>
            <person name="Worley K."/>
            <person name="Muzny D."/>
            <person name="Gibbs R."/>
        </authorList>
    </citation>
    <scope>NUCLEOTIDE SEQUENCE</scope>
    <source>
        <strain evidence="1">Sampled in the wild</strain>
    </source>
</reference>
<dbReference type="EMBL" id="KZ309017">
    <property type="protein sequence ID" value="KAG8236360.1"/>
    <property type="molecule type" value="Genomic_DNA"/>
</dbReference>
<dbReference type="AlphaFoldDB" id="A0A8K0P571"/>
<accession>A0A8K0P571</accession>
<name>A0A8K0P571_LADFU</name>
<dbReference type="Proteomes" id="UP000792457">
    <property type="component" value="Unassembled WGS sequence"/>
</dbReference>
<dbReference type="PANTHER" id="PTHR46585">
    <property type="entry name" value="INTEGRASE CORE DOMAIN CONTAINING PROTEIN"/>
    <property type="match status" value="1"/>
</dbReference>
<protein>
    <submittedName>
        <fullName evidence="1">Uncharacterized protein</fullName>
    </submittedName>
</protein>
<comment type="caution">
    <text evidence="1">The sequence shown here is derived from an EMBL/GenBank/DDBJ whole genome shotgun (WGS) entry which is preliminary data.</text>
</comment>
<sequence length="409" mass="46444">MEKSHPKTSKYQVGDHVRMSKERAPFKKWYKANWTWEIFKIEKIILRDPIVYVLCDLTNETVDGTFYGDEIQKVRFSKSEAFKIDKIFQTRGVGVRNSAVIFKDNITTRFTTLLSKTISLEGLWECALVEIHFPTTFKNVYGDNREIRIHPDCKKEPKLIDNGKTSLSGQELCDRIPTGHYESIGEVVIAVNNVLSSTGLEEKIVMSLDTNRRVTIHSGPKTSMRVSNIWGLSRVQTSCNSENRDLSLGYPSQIYVYCDIVEQQLIGDVVSPLLRIVSSNANVNHFGQDVVHVFSRPFYLPVMKREFETIEVDLRTHSGDPLPFLYGTSIRLDRESEVFIETNYQKGSGIGSFLGGLFRTVLPLFKSGARILGKESVRMGANVLGDVMHGKEPVKTILRRRAQEADRAL</sequence>
<evidence type="ECO:0000313" key="1">
    <source>
        <dbReference type="EMBL" id="KAG8236360.1"/>
    </source>
</evidence>
<gene>
    <name evidence="1" type="ORF">J437_LFUL016580</name>
</gene>
<evidence type="ECO:0000313" key="2">
    <source>
        <dbReference type="Proteomes" id="UP000792457"/>
    </source>
</evidence>
<organism evidence="1 2">
    <name type="scientific">Ladona fulva</name>
    <name type="common">Scarce chaser dragonfly</name>
    <name type="synonym">Libellula fulva</name>
    <dbReference type="NCBI Taxonomy" id="123851"/>
    <lineage>
        <taxon>Eukaryota</taxon>
        <taxon>Metazoa</taxon>
        <taxon>Ecdysozoa</taxon>
        <taxon>Arthropoda</taxon>
        <taxon>Hexapoda</taxon>
        <taxon>Insecta</taxon>
        <taxon>Pterygota</taxon>
        <taxon>Palaeoptera</taxon>
        <taxon>Odonata</taxon>
        <taxon>Epiprocta</taxon>
        <taxon>Anisoptera</taxon>
        <taxon>Libelluloidea</taxon>
        <taxon>Libellulidae</taxon>
        <taxon>Ladona</taxon>
    </lineage>
</organism>